<keyword evidence="1" id="KW-0175">Coiled coil</keyword>
<dbReference type="PROSITE" id="PS50890">
    <property type="entry name" value="PUA"/>
    <property type="match status" value="1"/>
</dbReference>
<evidence type="ECO:0000313" key="4">
    <source>
        <dbReference type="EMBL" id="DBA00884.1"/>
    </source>
</evidence>
<feature type="region of interest" description="Disordered" evidence="2">
    <location>
        <begin position="1829"/>
        <end position="1849"/>
    </location>
</feature>
<feature type="coiled-coil region" evidence="1">
    <location>
        <begin position="959"/>
        <end position="1176"/>
    </location>
</feature>
<feature type="domain" description="WW" evidence="3">
    <location>
        <begin position="53"/>
        <end position="87"/>
    </location>
</feature>
<feature type="region of interest" description="Disordered" evidence="2">
    <location>
        <begin position="1679"/>
        <end position="1720"/>
    </location>
</feature>
<evidence type="ECO:0000259" key="3">
    <source>
        <dbReference type="PROSITE" id="PS50020"/>
    </source>
</evidence>
<dbReference type="PANTHER" id="PTHR21715:SF0">
    <property type="entry name" value="RH04127P"/>
    <property type="match status" value="1"/>
</dbReference>
<organism evidence="4 5">
    <name type="scientific">Lagenidium giganteum</name>
    <dbReference type="NCBI Taxonomy" id="4803"/>
    <lineage>
        <taxon>Eukaryota</taxon>
        <taxon>Sar</taxon>
        <taxon>Stramenopiles</taxon>
        <taxon>Oomycota</taxon>
        <taxon>Peronosporomycetes</taxon>
        <taxon>Pythiales</taxon>
        <taxon>Pythiaceae</taxon>
    </lineage>
</organism>
<feature type="coiled-coil region" evidence="1">
    <location>
        <begin position="566"/>
        <end position="667"/>
    </location>
</feature>
<dbReference type="PROSITE" id="PS50020">
    <property type="entry name" value="WW_DOMAIN_2"/>
    <property type="match status" value="1"/>
</dbReference>
<sequence length="1918" mass="219937">MDGGQADSIVLEEEIDPNYEPTEKEVLEYATWLGMDLEAEKDLLWIAREGLKAPLPENWKPCKTTDTEEIYYFNFLTGNSTWDHPCDEFYRNLYEEHKKKRLQTHKMQDGDEKKKKEKEDVAELLGKKKKKKAPPSRAEPLGPPTPMGKANPLEKKPLPGLSSKLGTLSASGLKPVSSLGRLKSSTDEETKHVDEDDDNDKEAAFKSPKALSKPPLGNLLTKKSLGSTSTLSKAESKTDLSGLENDFESKKQKLLQEHERKLAVIEQNQADEIESLRKRSQKQLEDLQDEEDTKVRQKKKELDRKLHDLENQYDQDENTLLRTRKDKLKRLENDTETTLSEKKQEIEAEQKKELERLRSKHESTMKDLKEQFEQEEAKTEAKLKEIGMKTDAISATVELKAEVDELSTQLRTITTPFASTAVPTICGDCETLREAQSKLEHEKKDLLARLAHHEQNIAELQARSDVLLAEKDAVLQEAHATASASATSCDEFENLRQIQSKMEDEKKELVARVTQHERSYAELQSQNEILKAEKEAALQQVQAASSPSPTPTPSVCGVCETLRQLQLKLEDEKKALTVRVDQYERDNAELESELRRKTAEDEDNIARANKLSKDLKNLETKHSEEIANLRDIESALRVELKSAQNAAYVAQQKANELEMERARLSSECTRLSTVVEQNQSTTSSLAREESRAGTFEARWREAQSELDTLKGLVSDLQDQVQSAGKMNAQLKEQLSKESNEKKNLREQLDLMTDNISQIESEKQDATRKCEELRSQLRCEVEAKEELQSKVNAVKSELGTVETDKQKLIHDISRLESEKRQLTSDNAMLGRRMEEMAHKKRLEDLKDANEMEAVIDKQKWEIEQLQGNHRVALADKANLEDELARCNIELENLRSKLRVMEGERDAEAARSKKKDMERDTLLQRLKSSEDDGQALQLKVRTLIAEIGEMKAQLNRLKFKDDGASTKIDQMNEELNQQQQRLDDSQAEIDKLQKHIKQKSTQLDEKSVAFDELRTEHELLKHQLEELKTTAQRSTGFETQSLQSKMKRLEQELEHAMRDLKQLQNERENQDTKIRQLTQENMSLEAKLRQSKQENTEHTARAKFSEEDLVRTADAVKKLEAQLLEKDAKLKREIDEKDLLTRQLTVATSAREDLESAMASIRRKLETAEAKLKESESSSSKDDFHTKLKFQQLEAERDSAIGSKDRAEYQLKSTEKELSTAKEEMAAAKNENDSLRARIKSLLNEKEEIQSSLLSANLASATASARIKVPSALETSQEAMLVRLQLADVNKNELENHLADVASQLDMANRRSAALESRCRDQAIDIESLHVEISSLRAASQKMHLSALETLSLAERLEYEHKKRALKSDYQAQLRDFQEREEHAVIRHKARLRAKYEKQLDDLVAELEKKNQQRLYQEEQLGMQMLAQIRQERDVKVKELKRQIQNEIDEVERELLARKDQQLDFISNAIQKGEEELGQRLRETKQAIREEQLAETSLRDNGMPPFTLQTANDRKSFERSPSPGELRSDGDEDSDLRRQPRTRFRDSPIRQQRSALKEGYTKSPGKGKSAGLRKKRVSSSYLKWKQRIKDENALLAKARHLLASQKQELKKQAEKLKREKHEWKRDSQRVRNADHNPVLQEMKRMIDRHTTTWNQSVKQLREAEMWMKRRERKIDRMQAAVQNLRSKDERRRLRSNNDNSSDDSSSDDEMQLDDDNQSEMSSVLEELEKLDEELVADISDISEEAGGELLRVAPAGAATLDRGIGSNNIGVDTPHPVAPMYVPAHELMMPAYPQFRYPMDTGYARIDPFYSMANDIVPFSTSSRLYRSHRIPQTSQSVRTAPSSTRSSALHPASYRTDVFQRQISRWAKDREKLQAAATKQATWLSGLYQEVKDYNERYKTKDEGRILAATDVGADDDAE</sequence>
<feature type="compositionally biased region" description="Low complexity" evidence="2">
    <location>
        <begin position="219"/>
        <end position="233"/>
    </location>
</feature>
<feature type="coiled-coil region" evidence="1">
    <location>
        <begin position="1384"/>
        <end position="1474"/>
    </location>
</feature>
<dbReference type="EMBL" id="DAKRPA010000057">
    <property type="protein sequence ID" value="DBA00884.1"/>
    <property type="molecule type" value="Genomic_DNA"/>
</dbReference>
<dbReference type="CDD" id="cd00201">
    <property type="entry name" value="WW"/>
    <property type="match status" value="1"/>
</dbReference>
<reference evidence="4" key="1">
    <citation type="submission" date="2022-11" db="EMBL/GenBank/DDBJ databases">
        <authorList>
            <person name="Morgan W.R."/>
            <person name="Tartar A."/>
        </authorList>
    </citation>
    <scope>NUCLEOTIDE SEQUENCE</scope>
    <source>
        <strain evidence="4">ARSEF 373</strain>
    </source>
</reference>
<name>A0AAV2Z676_9STRA</name>
<dbReference type="Pfam" id="PF00397">
    <property type="entry name" value="WW"/>
    <property type="match status" value="1"/>
</dbReference>
<feature type="compositionally biased region" description="Basic and acidic residues" evidence="2">
    <location>
        <begin position="106"/>
        <end position="121"/>
    </location>
</feature>
<feature type="region of interest" description="Disordered" evidence="2">
    <location>
        <begin position="280"/>
        <end position="364"/>
    </location>
</feature>
<evidence type="ECO:0000256" key="1">
    <source>
        <dbReference type="SAM" id="Coils"/>
    </source>
</evidence>
<dbReference type="InterPro" id="IPR036020">
    <property type="entry name" value="WW_dom_sf"/>
</dbReference>
<dbReference type="PANTHER" id="PTHR21715">
    <property type="entry name" value="RH04127P"/>
    <property type="match status" value="1"/>
</dbReference>
<evidence type="ECO:0000256" key="2">
    <source>
        <dbReference type="SAM" id="MobiDB-lite"/>
    </source>
</evidence>
<dbReference type="InterPro" id="IPR053233">
    <property type="entry name" value="ABRA-related"/>
</dbReference>
<gene>
    <name evidence="4" type="ORF">N0F65_008527</name>
</gene>
<accession>A0AAV2Z676</accession>
<reference evidence="4" key="2">
    <citation type="journal article" date="2023" name="Microbiol Resour">
        <title>Decontamination and Annotation of the Draft Genome Sequence of the Oomycete Lagenidium giganteum ARSEF 373.</title>
        <authorList>
            <person name="Morgan W.R."/>
            <person name="Tartar A."/>
        </authorList>
    </citation>
    <scope>NUCLEOTIDE SEQUENCE</scope>
    <source>
        <strain evidence="4">ARSEF 373</strain>
    </source>
</reference>
<feature type="compositionally biased region" description="Basic and acidic residues" evidence="2">
    <location>
        <begin position="300"/>
        <end position="310"/>
    </location>
</feature>
<protein>
    <recommendedName>
        <fullName evidence="3">WW domain-containing protein</fullName>
    </recommendedName>
</protein>
<feature type="compositionally biased region" description="Basic and acidic residues" evidence="2">
    <location>
        <begin position="1533"/>
        <end position="1546"/>
    </location>
</feature>
<feature type="compositionally biased region" description="Basic and acidic residues" evidence="2">
    <location>
        <begin position="329"/>
        <end position="364"/>
    </location>
</feature>
<dbReference type="PROSITE" id="PS01159">
    <property type="entry name" value="WW_DOMAIN_1"/>
    <property type="match status" value="1"/>
</dbReference>
<feature type="compositionally biased region" description="Acidic residues" evidence="2">
    <location>
        <begin position="1698"/>
        <end position="1715"/>
    </location>
</feature>
<feature type="coiled-coil region" evidence="1">
    <location>
        <begin position="1289"/>
        <end position="1316"/>
    </location>
</feature>
<feature type="region of interest" description="Disordered" evidence="2">
    <location>
        <begin position="101"/>
        <end position="240"/>
    </location>
</feature>
<feature type="coiled-coil region" evidence="1">
    <location>
        <begin position="1202"/>
        <end position="1250"/>
    </location>
</feature>
<feature type="coiled-coil region" evidence="1">
    <location>
        <begin position="713"/>
        <end position="918"/>
    </location>
</feature>
<dbReference type="SUPFAM" id="SSF51045">
    <property type="entry name" value="WW domain"/>
    <property type="match status" value="1"/>
</dbReference>
<dbReference type="SUPFAM" id="SSF57997">
    <property type="entry name" value="Tropomyosin"/>
    <property type="match status" value="1"/>
</dbReference>
<feature type="coiled-coil region" evidence="1">
    <location>
        <begin position="429"/>
        <end position="540"/>
    </location>
</feature>
<feature type="compositionally biased region" description="Basic and acidic residues" evidence="2">
    <location>
        <begin position="184"/>
        <end position="194"/>
    </location>
</feature>
<feature type="coiled-coil region" evidence="1">
    <location>
        <begin position="1586"/>
        <end position="1631"/>
    </location>
</feature>
<feature type="region of interest" description="Disordered" evidence="2">
    <location>
        <begin position="1492"/>
        <end position="1574"/>
    </location>
</feature>
<dbReference type="Proteomes" id="UP001146120">
    <property type="component" value="Unassembled WGS sequence"/>
</dbReference>
<proteinExistence type="predicted"/>
<dbReference type="SMART" id="SM00456">
    <property type="entry name" value="WW"/>
    <property type="match status" value="1"/>
</dbReference>
<dbReference type="InterPro" id="IPR001202">
    <property type="entry name" value="WW_dom"/>
</dbReference>
<keyword evidence="5" id="KW-1185">Reference proteome</keyword>
<comment type="caution">
    <text evidence="4">The sequence shown here is derived from an EMBL/GenBank/DDBJ whole genome shotgun (WGS) entry which is preliminary data.</text>
</comment>
<evidence type="ECO:0000313" key="5">
    <source>
        <dbReference type="Proteomes" id="UP001146120"/>
    </source>
</evidence>
<dbReference type="Gene3D" id="3.30.1470.10">
    <property type="entry name" value="Photosystem I PsaD, reaction center subunit II"/>
    <property type="match status" value="1"/>
</dbReference>
<feature type="compositionally biased region" description="Polar residues" evidence="2">
    <location>
        <begin position="1829"/>
        <end position="1846"/>
    </location>
</feature>